<reference evidence="1 2" key="1">
    <citation type="submission" date="2016-03" db="EMBL/GenBank/DDBJ databases">
        <title>Draft genome sequence of the Fonsecaea monophora CBS 269.37.</title>
        <authorList>
            <person name="Bombassaro A."/>
            <person name="Vinicius W.A."/>
            <person name="De Hoog S."/>
            <person name="Sun J."/>
            <person name="Souza E.M."/>
            <person name="Raittz R.T."/>
            <person name="Costa F."/>
            <person name="Leao A.C."/>
            <person name="Tadra-Sfeir M.Z."/>
            <person name="Baura V."/>
            <person name="Balsanelli E."/>
            <person name="Pedrosa F.O."/>
            <person name="Moreno L.F."/>
            <person name="Steffens M.B."/>
            <person name="Xi L."/>
            <person name="Bocca A.L."/>
            <person name="Felipe M.S."/>
            <person name="Teixeira M."/>
            <person name="Telles Filho F.Q."/>
            <person name="Azevedo C.M."/>
            <person name="Gomes R."/>
            <person name="Vicente V.A."/>
        </authorList>
    </citation>
    <scope>NUCLEOTIDE SEQUENCE [LARGE SCALE GENOMIC DNA]</scope>
    <source>
        <strain evidence="1 2">CBS 269.37</strain>
    </source>
</reference>
<accession>A0A177FK07</accession>
<evidence type="ECO:0000313" key="2">
    <source>
        <dbReference type="Proteomes" id="UP000077002"/>
    </source>
</evidence>
<dbReference type="RefSeq" id="XP_022516540.1">
    <property type="nucleotide sequence ID" value="XM_022651062.1"/>
</dbReference>
<organism evidence="1 2">
    <name type="scientific">Fonsecaea monophora</name>
    <dbReference type="NCBI Taxonomy" id="254056"/>
    <lineage>
        <taxon>Eukaryota</taxon>
        <taxon>Fungi</taxon>
        <taxon>Dikarya</taxon>
        <taxon>Ascomycota</taxon>
        <taxon>Pezizomycotina</taxon>
        <taxon>Eurotiomycetes</taxon>
        <taxon>Chaetothyriomycetidae</taxon>
        <taxon>Chaetothyriales</taxon>
        <taxon>Herpotrichiellaceae</taxon>
        <taxon>Fonsecaea</taxon>
    </lineage>
</organism>
<name>A0A177FK07_9EURO</name>
<gene>
    <name evidence="1" type="ORF">AYO21_01078</name>
</gene>
<dbReference type="Proteomes" id="UP000077002">
    <property type="component" value="Unassembled WGS sequence"/>
</dbReference>
<sequence>MSQYMEEMNMCLPRAMVTVTERNANLKAARHNPLLITNCLHWRFSSASSASSASPAVTHLFNLPYLHYVIYSVVKVETVIMTPVDWKHNFSHAASPAPVKDGLPKSSLAHPNMLPSFTNAPLFLNSNYFLHDSTLPFAMSSPSSGTSWSFSSELDEIKVVAEAEPQYPVRHNGWTHVNLPPMSVTANLSSTPSSQSDIDDGEVPSVLASHLRARILSSALRVKQDRKGRKRTTAIFTSPPTRYHFELVWPGDYLDSTMPADEDEKPCTRITRPVKRTSLNRHKAQDGILPICPSGLKMTVTGHKRTSSEAFFDSTEEPSAKKTLAMTQGGKASVCVAAEKALITRVIYPASTLAGVGSSLFLNAQSTPTKVSEMMRQEPPMEPFMDPFPLPTTLSMATPTEPVTQFLAISFRVEAALRYVSSIFSSRSTTPFYGVKNSEPRTPTLMNLQIFAVVDATEKNGVTNTISLADLFFPDCPPYLTGTIGPQTTSQTMDPASYMTLHKGTFVRVIVSISLTQVSNGLAAPGRGARLMSWPNSGVNTPIPGRDSYNISILNINYSNWGEVQLMMRILDSKPGTVPFSPPVVSPSISTGSGLASIRSNEFDLPPMPLWSNEG</sequence>
<protein>
    <submittedName>
        <fullName evidence="1">Uncharacterized protein</fullName>
    </submittedName>
</protein>
<comment type="caution">
    <text evidence="1">The sequence shown here is derived from an EMBL/GenBank/DDBJ whole genome shotgun (WGS) entry which is preliminary data.</text>
</comment>
<evidence type="ECO:0000313" key="1">
    <source>
        <dbReference type="EMBL" id="OAG44588.1"/>
    </source>
</evidence>
<proteinExistence type="predicted"/>
<keyword evidence="2" id="KW-1185">Reference proteome</keyword>
<dbReference type="GeneID" id="34596258"/>
<dbReference type="OrthoDB" id="4159482at2759"/>
<dbReference type="AlphaFoldDB" id="A0A177FK07"/>
<dbReference type="EMBL" id="LVKK01000004">
    <property type="protein sequence ID" value="OAG44588.1"/>
    <property type="molecule type" value="Genomic_DNA"/>
</dbReference>